<evidence type="ECO:0000256" key="2">
    <source>
        <dbReference type="ARBA" id="ARBA00022555"/>
    </source>
</evidence>
<dbReference type="InterPro" id="IPR018165">
    <property type="entry name" value="Ala-tRNA-synth_IIc_core"/>
</dbReference>
<dbReference type="InterPro" id="IPR023033">
    <property type="entry name" value="Ala_tRNA_ligase_euk/bac"/>
</dbReference>
<dbReference type="InterPro" id="IPR018163">
    <property type="entry name" value="Thr/Ala-tRNA-synth_IIc_edit"/>
</dbReference>
<keyword evidence="2 9" id="KW-0820">tRNA-binding</keyword>
<dbReference type="GO" id="GO:0004813">
    <property type="term" value="F:alanine-tRNA ligase activity"/>
    <property type="evidence" value="ECO:0007669"/>
    <property type="project" value="UniProtKB-UniRule"/>
</dbReference>
<dbReference type="FunFam" id="3.30.980.10:FF:000004">
    <property type="entry name" value="Alanine--tRNA ligase, cytoplasmic"/>
    <property type="match status" value="1"/>
</dbReference>
<keyword evidence="5 9" id="KW-0067">ATP-binding</keyword>
<dbReference type="InterPro" id="IPR018164">
    <property type="entry name" value="Ala-tRNA-synth_IIc_N"/>
</dbReference>
<comment type="domain">
    <text evidence="9">Consists of three domains; the N-terminal catalytic domain, the editing domain and the C-terminal C-Ala domain. The editing domain removes incorrectly charged amino acids, while the C-Ala domain, along with tRNA(Ala), serves as a bridge to cooperatively bring together the editing and aminoacylation centers thus stimulating deacylation of misacylated tRNAs.</text>
</comment>
<dbReference type="InterPro" id="IPR045864">
    <property type="entry name" value="aa-tRNA-synth_II/BPL/LPL"/>
</dbReference>
<comment type="subcellular location">
    <subcellularLocation>
        <location evidence="9">Cytoplasm</location>
    </subcellularLocation>
</comment>
<comment type="catalytic activity">
    <reaction evidence="9">
        <text>tRNA(Ala) + L-alanine + ATP = L-alanyl-tRNA(Ala) + AMP + diphosphate</text>
        <dbReference type="Rhea" id="RHEA:12540"/>
        <dbReference type="Rhea" id="RHEA-COMP:9657"/>
        <dbReference type="Rhea" id="RHEA-COMP:9923"/>
        <dbReference type="ChEBI" id="CHEBI:30616"/>
        <dbReference type="ChEBI" id="CHEBI:33019"/>
        <dbReference type="ChEBI" id="CHEBI:57972"/>
        <dbReference type="ChEBI" id="CHEBI:78442"/>
        <dbReference type="ChEBI" id="CHEBI:78497"/>
        <dbReference type="ChEBI" id="CHEBI:456215"/>
        <dbReference type="EC" id="6.1.1.7"/>
    </reaction>
</comment>
<evidence type="ECO:0000259" key="10">
    <source>
        <dbReference type="PROSITE" id="PS50860"/>
    </source>
</evidence>
<evidence type="ECO:0000313" key="12">
    <source>
        <dbReference type="Proteomes" id="UP000178636"/>
    </source>
</evidence>
<organism evidence="11 12">
    <name type="scientific">Candidatus Lloydbacteria bacterium RIFCSPHIGHO2_02_FULL_54_17</name>
    <dbReference type="NCBI Taxonomy" id="1798664"/>
    <lineage>
        <taxon>Bacteria</taxon>
        <taxon>Candidatus Lloydiibacteriota</taxon>
    </lineage>
</organism>
<dbReference type="Pfam" id="PF07973">
    <property type="entry name" value="tRNA_SAD"/>
    <property type="match status" value="1"/>
</dbReference>
<dbReference type="Gene3D" id="3.30.980.10">
    <property type="entry name" value="Threonyl-trna Synthetase, Chain A, domain 2"/>
    <property type="match status" value="1"/>
</dbReference>
<keyword evidence="3 9" id="KW-0436">Ligase</keyword>
<evidence type="ECO:0000256" key="4">
    <source>
        <dbReference type="ARBA" id="ARBA00022741"/>
    </source>
</evidence>
<dbReference type="PANTHER" id="PTHR11777">
    <property type="entry name" value="ALANYL-TRNA SYNTHETASE"/>
    <property type="match status" value="1"/>
</dbReference>
<keyword evidence="9" id="KW-0963">Cytoplasm</keyword>
<protein>
    <recommendedName>
        <fullName evidence="9">Alanine--tRNA ligase</fullName>
        <ecNumber evidence="9">6.1.1.7</ecNumber>
    </recommendedName>
    <alternativeName>
        <fullName evidence="9">Alanyl-tRNA synthetase</fullName>
        <shortName evidence="9">AlaRS</shortName>
    </alternativeName>
</protein>
<dbReference type="PRINTS" id="PR00980">
    <property type="entry name" value="TRNASYNTHALA"/>
</dbReference>
<dbReference type="GO" id="GO:0002161">
    <property type="term" value="F:aminoacyl-tRNA deacylase activity"/>
    <property type="evidence" value="ECO:0007669"/>
    <property type="project" value="TreeGrafter"/>
</dbReference>
<keyword evidence="4 9" id="KW-0547">Nucleotide-binding</keyword>
<gene>
    <name evidence="9" type="primary">alaS</name>
    <name evidence="11" type="ORF">A3C93_02935</name>
</gene>
<keyword evidence="8 9" id="KW-0030">Aminoacyl-tRNA synthetase</keyword>
<evidence type="ECO:0000256" key="5">
    <source>
        <dbReference type="ARBA" id="ARBA00022840"/>
    </source>
</evidence>
<dbReference type="Proteomes" id="UP000178636">
    <property type="component" value="Unassembled WGS sequence"/>
</dbReference>
<keyword evidence="9" id="KW-0862">Zinc</keyword>
<proteinExistence type="inferred from homology"/>
<dbReference type="SUPFAM" id="SSF101353">
    <property type="entry name" value="Putative anticodon-binding domain of alanyl-tRNA synthetase (AlaRS)"/>
    <property type="match status" value="1"/>
</dbReference>
<accession>A0A1G2DAK0</accession>
<comment type="caution">
    <text evidence="11">The sequence shown here is derived from an EMBL/GenBank/DDBJ whole genome shotgun (WGS) entry which is preliminary data.</text>
</comment>
<feature type="binding site" evidence="9">
    <location>
        <position position="479"/>
    </location>
    <ligand>
        <name>Zn(2+)</name>
        <dbReference type="ChEBI" id="CHEBI:29105"/>
    </ligand>
</feature>
<dbReference type="GO" id="GO:0000049">
    <property type="term" value="F:tRNA binding"/>
    <property type="evidence" value="ECO:0007669"/>
    <property type="project" value="UniProtKB-KW"/>
</dbReference>
<evidence type="ECO:0000313" key="11">
    <source>
        <dbReference type="EMBL" id="OGZ10659.1"/>
    </source>
</evidence>
<dbReference type="NCBIfam" id="NF002436">
    <property type="entry name" value="PRK01584.1"/>
    <property type="match status" value="1"/>
</dbReference>
<dbReference type="GO" id="GO:0005524">
    <property type="term" value="F:ATP binding"/>
    <property type="evidence" value="ECO:0007669"/>
    <property type="project" value="UniProtKB-UniRule"/>
</dbReference>
<dbReference type="HAMAP" id="MF_00036_B">
    <property type="entry name" value="Ala_tRNA_synth_B"/>
    <property type="match status" value="1"/>
</dbReference>
<dbReference type="Gene3D" id="3.30.930.10">
    <property type="entry name" value="Bira Bifunctional Protein, Domain 2"/>
    <property type="match status" value="1"/>
</dbReference>
<feature type="domain" description="Alanyl-transfer RNA synthetases family profile" evidence="10">
    <location>
        <begin position="1"/>
        <end position="624"/>
    </location>
</feature>
<dbReference type="PROSITE" id="PS50860">
    <property type="entry name" value="AA_TRNA_LIGASE_II_ALA"/>
    <property type="match status" value="1"/>
</dbReference>
<feature type="binding site" evidence="9">
    <location>
        <position position="475"/>
    </location>
    <ligand>
        <name>Zn(2+)</name>
        <dbReference type="ChEBI" id="CHEBI:29105"/>
    </ligand>
</feature>
<dbReference type="GO" id="GO:0008270">
    <property type="term" value="F:zinc ion binding"/>
    <property type="evidence" value="ECO:0007669"/>
    <property type="project" value="UniProtKB-UniRule"/>
</dbReference>
<dbReference type="EC" id="6.1.1.7" evidence="9"/>
<dbReference type="Gene3D" id="3.30.54.20">
    <property type="match status" value="1"/>
</dbReference>
<dbReference type="PANTHER" id="PTHR11777:SF9">
    <property type="entry name" value="ALANINE--TRNA LIGASE, CYTOPLASMIC"/>
    <property type="match status" value="1"/>
</dbReference>
<dbReference type="CDD" id="cd00673">
    <property type="entry name" value="AlaRS_core"/>
    <property type="match status" value="1"/>
</dbReference>
<keyword evidence="6 9" id="KW-0694">RNA-binding</keyword>
<dbReference type="Pfam" id="PF01411">
    <property type="entry name" value="tRNA-synt_2c"/>
    <property type="match status" value="1"/>
</dbReference>
<dbReference type="SUPFAM" id="SSF55681">
    <property type="entry name" value="Class II aaRS and biotin synthetases"/>
    <property type="match status" value="1"/>
</dbReference>
<dbReference type="InterPro" id="IPR018162">
    <property type="entry name" value="Ala-tRNA-ligase_IIc_anticod-bd"/>
</dbReference>
<name>A0A1G2DAK0_9BACT</name>
<evidence type="ECO:0000256" key="8">
    <source>
        <dbReference type="ARBA" id="ARBA00023146"/>
    </source>
</evidence>
<dbReference type="InterPro" id="IPR002318">
    <property type="entry name" value="Ala-tRNA-lgiase_IIc"/>
</dbReference>
<comment type="function">
    <text evidence="9">Catalyzes the attachment of alanine to tRNA(Ala) in a two-step reaction: alanine is first activated by ATP to form Ala-AMP and then transferred to the acceptor end of tRNA(Ala). Also edits incorrectly charged Ser-tRNA(Ala) and Gly-tRNA(Ala) via its editing domain.</text>
</comment>
<evidence type="ECO:0000256" key="1">
    <source>
        <dbReference type="ARBA" id="ARBA00008226"/>
    </source>
</evidence>
<sequence>MTSSEIRSRFLAFFKERGHTIIPSASLVPQNDPSVLFNTAGMQPLVPYLLGQPHPGGARLANSQKCVRTVDIDEIGDNTHATFFEMLGNWSLGDYFKEDAIKWSYEFLTSKDKGLGLDPARLYITVFGGNADAPKDEESPAIWGAIFDKADVKGERIYFMTADAKGKEPNWWSAGDSGPCGPDTEMFYDVTGKLTNGMTKEEYMAADLRQDVVEIWNDVFMEYLKKDGKIVGKLPKQNVDTGSGLERVTMVVQGKDNIYETDLLGPMLKILLPEDTANLDNFIQQTLKKSARIVADHMRTAIFLIADGVIPSKSDQGYVLRRLIRRAVRHCELLGNRIPIVDLVESVEQTYKDAYPLNKEHIEQVIFEEEEKFRATLKQGMNKFEKTLNINVHSVIKVAGVVAAKISGKEVFDLYQTDGFPIEMTREIAEERGILIDEIGFEEELKKHRDLSRSGSEQKFKGGLADTSEKTVRLHTAHHLLLRALQIVLGPEVHQRGSNITQERLRIDFAAPRKVTDEEKKEVERIVNEKISEKLPVIRSEMSLEEAEKLGAEHEFGQKYPDRVSVYSVGPKDATPENPQFDKRFSIEFCGGPHVKNTGELSKFRILKEEAVAQGVRRIKAVLE</sequence>
<evidence type="ECO:0000256" key="7">
    <source>
        <dbReference type="ARBA" id="ARBA00022917"/>
    </source>
</evidence>
<dbReference type="STRING" id="1798664.A3C93_02935"/>
<keyword evidence="7 9" id="KW-0648">Protein biosynthesis</keyword>
<comment type="cofactor">
    <cofactor evidence="9">
        <name>Zn(2+)</name>
        <dbReference type="ChEBI" id="CHEBI:29105"/>
    </cofactor>
    <text evidence="9">Binds 1 zinc ion per subunit.</text>
</comment>
<evidence type="ECO:0000256" key="9">
    <source>
        <dbReference type="HAMAP-Rule" id="MF_00036"/>
    </source>
</evidence>
<evidence type="ECO:0000256" key="3">
    <source>
        <dbReference type="ARBA" id="ARBA00022598"/>
    </source>
</evidence>
<dbReference type="InterPro" id="IPR050058">
    <property type="entry name" value="Ala-tRNA_ligase"/>
</dbReference>
<dbReference type="AlphaFoldDB" id="A0A1G2DAK0"/>
<reference evidence="11 12" key="1">
    <citation type="journal article" date="2016" name="Nat. Commun.">
        <title>Thousands of microbial genomes shed light on interconnected biogeochemical processes in an aquifer system.</title>
        <authorList>
            <person name="Anantharaman K."/>
            <person name="Brown C.T."/>
            <person name="Hug L.A."/>
            <person name="Sharon I."/>
            <person name="Castelle C.J."/>
            <person name="Probst A.J."/>
            <person name="Thomas B.C."/>
            <person name="Singh A."/>
            <person name="Wilkins M.J."/>
            <person name="Karaoz U."/>
            <person name="Brodie E.L."/>
            <person name="Williams K.H."/>
            <person name="Hubbard S.S."/>
            <person name="Banfield J.F."/>
        </authorList>
    </citation>
    <scope>NUCLEOTIDE SEQUENCE [LARGE SCALE GENOMIC DNA]</scope>
</reference>
<dbReference type="InterPro" id="IPR012947">
    <property type="entry name" value="tRNA_SAD"/>
</dbReference>
<dbReference type="EMBL" id="MHLO01000049">
    <property type="protein sequence ID" value="OGZ10659.1"/>
    <property type="molecule type" value="Genomic_DNA"/>
</dbReference>
<keyword evidence="9" id="KW-0479">Metal-binding</keyword>
<dbReference type="SMART" id="SM00863">
    <property type="entry name" value="tRNA_SAD"/>
    <property type="match status" value="1"/>
</dbReference>
<dbReference type="GO" id="GO:0005737">
    <property type="term" value="C:cytoplasm"/>
    <property type="evidence" value="ECO:0007669"/>
    <property type="project" value="UniProtKB-SubCell"/>
</dbReference>
<dbReference type="SUPFAM" id="SSF55186">
    <property type="entry name" value="ThrRS/AlaRS common domain"/>
    <property type="match status" value="1"/>
</dbReference>
<feature type="binding site" evidence="9">
    <location>
        <position position="590"/>
    </location>
    <ligand>
        <name>Zn(2+)</name>
        <dbReference type="ChEBI" id="CHEBI:29105"/>
    </ligand>
</feature>
<evidence type="ECO:0000256" key="6">
    <source>
        <dbReference type="ARBA" id="ARBA00022884"/>
    </source>
</evidence>
<feature type="binding site" evidence="9">
    <location>
        <position position="594"/>
    </location>
    <ligand>
        <name>Zn(2+)</name>
        <dbReference type="ChEBI" id="CHEBI:29105"/>
    </ligand>
</feature>
<comment type="similarity">
    <text evidence="1 9">Belongs to the class-II aminoacyl-tRNA synthetase family.</text>
</comment>
<dbReference type="GO" id="GO:0006419">
    <property type="term" value="P:alanyl-tRNA aminoacylation"/>
    <property type="evidence" value="ECO:0007669"/>
    <property type="project" value="UniProtKB-UniRule"/>
</dbReference>